<dbReference type="SUPFAM" id="SSF48371">
    <property type="entry name" value="ARM repeat"/>
    <property type="match status" value="2"/>
</dbReference>
<accession>Q2SF94</accession>
<keyword evidence="3" id="KW-1185">Reference proteome</keyword>
<reference evidence="2 3" key="1">
    <citation type="journal article" date="2005" name="Nucleic Acids Res.">
        <title>Genomic blueprint of Hahella chejuensis, a marine microbe producing an algicidal agent.</title>
        <authorList>
            <person name="Jeong H."/>
            <person name="Yim J.H."/>
            <person name="Lee C."/>
            <person name="Choi S.-H."/>
            <person name="Park Y.K."/>
            <person name="Yoon S.H."/>
            <person name="Hur C.-G."/>
            <person name="Kang H.-Y."/>
            <person name="Kim D."/>
            <person name="Lee H.H."/>
            <person name="Park K.H."/>
            <person name="Park S.-H."/>
            <person name="Park H.-S."/>
            <person name="Lee H.K."/>
            <person name="Oh T.K."/>
            <person name="Kim J.F."/>
        </authorList>
    </citation>
    <scope>NUCLEOTIDE SEQUENCE [LARGE SCALE GENOMIC DNA]</scope>
    <source>
        <strain evidence="2 3">KCTC 2396</strain>
    </source>
</reference>
<organism evidence="2 3">
    <name type="scientific">Hahella chejuensis (strain KCTC 2396)</name>
    <dbReference type="NCBI Taxonomy" id="349521"/>
    <lineage>
        <taxon>Bacteria</taxon>
        <taxon>Pseudomonadati</taxon>
        <taxon>Pseudomonadota</taxon>
        <taxon>Gammaproteobacteria</taxon>
        <taxon>Oceanospirillales</taxon>
        <taxon>Hahellaceae</taxon>
        <taxon>Hahella</taxon>
    </lineage>
</organism>
<dbReference type="InterPro" id="IPR011989">
    <property type="entry name" value="ARM-like"/>
</dbReference>
<name>Q2SF94_HAHCH</name>
<dbReference type="InterPro" id="IPR008893">
    <property type="entry name" value="WGR_domain"/>
</dbReference>
<evidence type="ECO:0000259" key="1">
    <source>
        <dbReference type="PROSITE" id="PS51977"/>
    </source>
</evidence>
<dbReference type="HOGENOM" id="CLU_010523_0_0_6"/>
<dbReference type="InterPro" id="IPR016024">
    <property type="entry name" value="ARM-type_fold"/>
</dbReference>
<evidence type="ECO:0000313" key="2">
    <source>
        <dbReference type="EMBL" id="ABC30680.1"/>
    </source>
</evidence>
<dbReference type="Gene3D" id="1.25.10.10">
    <property type="entry name" value="Leucine-rich Repeat Variant"/>
    <property type="match status" value="1"/>
</dbReference>
<sequence>MDPSFWSAQGFAIEGRNTKSERRIPLSRKDKADMKLIKKASLHFQEGNSNKVYEVELSEAASRKDDRFLVNFRYGRQGGALREGTKTPAPVTLEEAERLFDSVVVSKTNKGYYDISRGALATSAGDAGSKPATPEGPTDMLVKLLEKLRQEWDNGKRARLIWRLGELGRPEAGQELAACVGKGDWLQDFAVAWALGRTRATNYMEDLHRLQNSKNSTVSAMAFESILALTEPSQRMTLLQTQWNQTPSPLQQALTSGDDVGVRLQLENGLNAAPAGANDLLKNAYLLALHYPSLYEALYGWLSQCKLAPGVFSGVRYIYKAAEFRLDARMFALLARRFETSREFFQYQWDWAWLPGVGSFKPKSELKKPDPKVAYSNKTRNYLRRRSWRSIKRIGQVGDLRYVDMATEMLLTVSDADAGQTRKADIYRWERNGRRYEHKLVARNVYDHYAGLIAFNHILRGDSAQYKLAPSGRAWLKVSDERAEGAREEAFAHLWDQRPDCALRLLLESQCAPVHEFACKALAANASFCAEIAVSDIERMLRSRYEATQRFALQLARTRLDGHIEHGLLLALLNSGLEEARALGMEILARLPQTTLVEAPLLAALLLAQYEEVRRFAADKTAQYPWTASDQAQCLHALIEQALQTPSELPPALTQESHAVWLADFCIARFADACRELSLHLIDRLLAERNTALQLFGARLLVAHGVDFGDIPERLLQHIMQSESSAVRACQTLLLGKQPDAELIKQAGVLALQFFEGEADDRNAAAAILKRLALAQRDWAEAILHHLLPFTFRSEKQDGQREEWLTFFKDALSAAFDAVDDNTCWRLLQAQSTGAQQIGALLLQQRSPLQFSVRQWAQLAKHADVAVRQYAFNAYEANPDRILAEIRDGLRILDSNWDDCREFGFAFFRSHYEEAGETLWTPELVVYLCDSVRPDVQRYGMELLQRFFQEQNGVEYLLKLSQHPSANVQFFVSNFLNEYAAGHSERIFSLQGYFTTVLSQVNRSRICKDRILAFLSEQSLLNEQVANMAADLFTRISLTVVHKDKAALIKALLDLRRHYPQLGTPLSVKPAEVREY</sequence>
<dbReference type="PROSITE" id="PS51977">
    <property type="entry name" value="WGR"/>
    <property type="match status" value="1"/>
</dbReference>
<feature type="domain" description="WGR" evidence="1">
    <location>
        <begin position="33"/>
        <end position="127"/>
    </location>
</feature>
<dbReference type="STRING" id="349521.HCH_03961"/>
<dbReference type="Proteomes" id="UP000000238">
    <property type="component" value="Chromosome"/>
</dbReference>
<dbReference type="SMART" id="SM00773">
    <property type="entry name" value="WGR"/>
    <property type="match status" value="1"/>
</dbReference>
<evidence type="ECO:0000313" key="3">
    <source>
        <dbReference type="Proteomes" id="UP000000238"/>
    </source>
</evidence>
<dbReference type="KEGG" id="hch:HCH_03961"/>
<protein>
    <submittedName>
        <fullName evidence="2">Probable DNA binding protein containing WGR domain</fullName>
    </submittedName>
</protein>
<proteinExistence type="predicted"/>
<dbReference type="Gene3D" id="2.20.140.10">
    <property type="entry name" value="WGR domain"/>
    <property type="match status" value="1"/>
</dbReference>
<dbReference type="CDD" id="cd07998">
    <property type="entry name" value="WGR_DNA_ligase"/>
    <property type="match status" value="1"/>
</dbReference>
<dbReference type="AlphaFoldDB" id="Q2SF94"/>
<dbReference type="EMBL" id="CP000155">
    <property type="protein sequence ID" value="ABC30680.1"/>
    <property type="molecule type" value="Genomic_DNA"/>
</dbReference>
<dbReference type="eggNOG" id="COG1413">
    <property type="taxonomic scope" value="Bacteria"/>
</dbReference>
<dbReference type="Pfam" id="PF05406">
    <property type="entry name" value="WGR"/>
    <property type="match status" value="1"/>
</dbReference>
<gene>
    <name evidence="2" type="ordered locus">HCH_03961</name>
</gene>